<sequence>MSTVLNTQCNTKSKQQTTLQKTKISVFNVQFLKKYSKDRYKISRRRKYKTVIFSIQIDEDFKSTTEKIAKTDKEKLIEMNRDEEMNCYSLWDEYQQMDITEEEIIEALRYFIGI</sequence>
<keyword evidence="2" id="KW-1185">Reference proteome</keyword>
<dbReference type="AlphaFoldDB" id="X6LH75"/>
<dbReference type="EMBL" id="ASPP01040144">
    <property type="protein sequence ID" value="ETO00736.1"/>
    <property type="molecule type" value="Genomic_DNA"/>
</dbReference>
<dbReference type="Proteomes" id="UP000023152">
    <property type="component" value="Unassembled WGS sequence"/>
</dbReference>
<evidence type="ECO:0000313" key="2">
    <source>
        <dbReference type="Proteomes" id="UP000023152"/>
    </source>
</evidence>
<reference evidence="1 2" key="1">
    <citation type="journal article" date="2013" name="Curr. Biol.">
        <title>The Genome of the Foraminiferan Reticulomyxa filosa.</title>
        <authorList>
            <person name="Glockner G."/>
            <person name="Hulsmann N."/>
            <person name="Schleicher M."/>
            <person name="Noegel A.A."/>
            <person name="Eichinger L."/>
            <person name="Gallinger C."/>
            <person name="Pawlowski J."/>
            <person name="Sierra R."/>
            <person name="Euteneuer U."/>
            <person name="Pillet L."/>
            <person name="Moustafa A."/>
            <person name="Platzer M."/>
            <person name="Groth M."/>
            <person name="Szafranski K."/>
            <person name="Schliwa M."/>
        </authorList>
    </citation>
    <scope>NUCLEOTIDE SEQUENCE [LARGE SCALE GENOMIC DNA]</scope>
</reference>
<comment type="caution">
    <text evidence="1">The sequence shown here is derived from an EMBL/GenBank/DDBJ whole genome shotgun (WGS) entry which is preliminary data.</text>
</comment>
<proteinExistence type="predicted"/>
<accession>X6LH75</accession>
<organism evidence="1 2">
    <name type="scientific">Reticulomyxa filosa</name>
    <dbReference type="NCBI Taxonomy" id="46433"/>
    <lineage>
        <taxon>Eukaryota</taxon>
        <taxon>Sar</taxon>
        <taxon>Rhizaria</taxon>
        <taxon>Retaria</taxon>
        <taxon>Foraminifera</taxon>
        <taxon>Monothalamids</taxon>
        <taxon>Reticulomyxidae</taxon>
        <taxon>Reticulomyxa</taxon>
    </lineage>
</organism>
<protein>
    <submittedName>
        <fullName evidence="1">Uncharacterized protein</fullName>
    </submittedName>
</protein>
<name>X6LH75_RETFI</name>
<evidence type="ECO:0000313" key="1">
    <source>
        <dbReference type="EMBL" id="ETO00736.1"/>
    </source>
</evidence>
<gene>
    <name evidence="1" type="ORF">RFI_36704</name>
</gene>